<reference evidence="2 3" key="1">
    <citation type="submission" date="2019-08" db="EMBL/GenBank/DDBJ databases">
        <title>In-depth cultivation of the pig gut microbiome towards novel bacterial diversity and tailored functional studies.</title>
        <authorList>
            <person name="Wylensek D."/>
            <person name="Hitch T.C.A."/>
            <person name="Clavel T."/>
        </authorList>
    </citation>
    <scope>NUCLEOTIDE SEQUENCE [LARGE SCALE GENOMIC DNA]</scope>
    <source>
        <strain evidence="2 3">Oil+RF-744-GAM-WT-6</strain>
    </source>
</reference>
<dbReference type="PANTHER" id="PTHR30383">
    <property type="entry name" value="THIOESTERASE 1/PROTEASE 1/LYSOPHOSPHOLIPASE L1"/>
    <property type="match status" value="1"/>
</dbReference>
<dbReference type="CDD" id="cd00229">
    <property type="entry name" value="SGNH_hydrolase"/>
    <property type="match status" value="1"/>
</dbReference>
<comment type="caution">
    <text evidence="2">The sequence shown here is derived from an EMBL/GenBank/DDBJ whole genome shotgun (WGS) entry which is preliminary data.</text>
</comment>
<dbReference type="Gene3D" id="3.40.50.1110">
    <property type="entry name" value="SGNH hydrolase"/>
    <property type="match status" value="1"/>
</dbReference>
<keyword evidence="2" id="KW-0378">Hydrolase</keyword>
<accession>A0A7X2TF68</accession>
<dbReference type="RefSeq" id="WP_154504169.1">
    <property type="nucleotide sequence ID" value="NZ_VUMN01000011.1"/>
</dbReference>
<dbReference type="SUPFAM" id="SSF52266">
    <property type="entry name" value="SGNH hydrolase"/>
    <property type="match status" value="1"/>
</dbReference>
<proteinExistence type="predicted"/>
<evidence type="ECO:0000313" key="2">
    <source>
        <dbReference type="EMBL" id="MSS58414.1"/>
    </source>
</evidence>
<feature type="domain" description="SGNH hydrolase-type esterase" evidence="1">
    <location>
        <begin position="10"/>
        <end position="205"/>
    </location>
</feature>
<evidence type="ECO:0000259" key="1">
    <source>
        <dbReference type="Pfam" id="PF13472"/>
    </source>
</evidence>
<dbReference type="EMBL" id="VUMN01000011">
    <property type="protein sequence ID" value="MSS58414.1"/>
    <property type="molecule type" value="Genomic_DNA"/>
</dbReference>
<protein>
    <submittedName>
        <fullName evidence="2">SGNH/GDSL hydrolase family protein</fullName>
    </submittedName>
</protein>
<organism evidence="2 3">
    <name type="scientific">Stecheria intestinalis</name>
    <dbReference type="NCBI Taxonomy" id="2606630"/>
    <lineage>
        <taxon>Bacteria</taxon>
        <taxon>Bacillati</taxon>
        <taxon>Bacillota</taxon>
        <taxon>Erysipelotrichia</taxon>
        <taxon>Erysipelotrichales</taxon>
        <taxon>Erysipelotrichaceae</taxon>
        <taxon>Stecheria</taxon>
    </lineage>
</organism>
<dbReference type="Pfam" id="PF13472">
    <property type="entry name" value="Lipase_GDSL_2"/>
    <property type="match status" value="1"/>
</dbReference>
<dbReference type="InterPro" id="IPR036514">
    <property type="entry name" value="SGNH_hydro_sf"/>
</dbReference>
<dbReference type="Proteomes" id="UP000461880">
    <property type="component" value="Unassembled WGS sequence"/>
</dbReference>
<evidence type="ECO:0000313" key="3">
    <source>
        <dbReference type="Proteomes" id="UP000461880"/>
    </source>
</evidence>
<sequence length="217" mass="24104">MELNGKKMNILGDSITYGFGIDNPDDIFPNLIQKKGDLPAVRNYGVCATRIARQKYPSDDPMADRDFCMRCETMDTDADIVCVFGGTNDYGHGDAPIGKTSDKTPDTFCGALNYLIQYLKRNFPNAFIFFITPLHRLNENDSRGDGSKKQPGPPLCTYVKAIKDVCAKDDVQVLDLYGDNSGPMNSFAQDYTFDGLHPNVTGHKLIAEKIIKFLKAQ</sequence>
<name>A0A7X2TF68_9FIRM</name>
<gene>
    <name evidence="2" type="ORF">FYJ51_05800</name>
</gene>
<dbReference type="AlphaFoldDB" id="A0A7X2TF68"/>
<keyword evidence="3" id="KW-1185">Reference proteome</keyword>
<dbReference type="GO" id="GO:0016787">
    <property type="term" value="F:hydrolase activity"/>
    <property type="evidence" value="ECO:0007669"/>
    <property type="project" value="UniProtKB-KW"/>
</dbReference>
<dbReference type="InterPro" id="IPR051532">
    <property type="entry name" value="Ester_Hydrolysis_Enzymes"/>
</dbReference>
<dbReference type="InterPro" id="IPR013830">
    <property type="entry name" value="SGNH_hydro"/>
</dbReference>